<comment type="subcellular location">
    <subcellularLocation>
        <location evidence="1">Membrane</location>
        <topology evidence="1">Single-pass membrane protein</topology>
    </subcellularLocation>
</comment>
<keyword evidence="4 6" id="KW-0472">Membrane</keyword>
<evidence type="ECO:0000313" key="8">
    <source>
        <dbReference type="EMBL" id="CAA0831239.1"/>
    </source>
</evidence>
<dbReference type="GO" id="GO:0080115">
    <property type="term" value="F:myosin XI tail binding"/>
    <property type="evidence" value="ECO:0007669"/>
    <property type="project" value="UniProtKB-ARBA"/>
</dbReference>
<evidence type="ECO:0000313" key="9">
    <source>
        <dbReference type="Proteomes" id="UP001153555"/>
    </source>
</evidence>
<evidence type="ECO:0000256" key="6">
    <source>
        <dbReference type="SAM" id="Phobius"/>
    </source>
</evidence>
<feature type="transmembrane region" description="Helical" evidence="6">
    <location>
        <begin position="20"/>
        <end position="45"/>
    </location>
</feature>
<dbReference type="InterPro" id="IPR007656">
    <property type="entry name" value="GTD-bd"/>
</dbReference>
<protein>
    <submittedName>
        <fullName evidence="8">Myosin-binding protein 2</fullName>
    </submittedName>
</protein>
<dbReference type="Pfam" id="PF04576">
    <property type="entry name" value="Zein-binding"/>
    <property type="match status" value="1"/>
</dbReference>
<accession>A0A9N7NLJ2</accession>
<keyword evidence="9" id="KW-1185">Reference proteome</keyword>
<dbReference type="AlphaFoldDB" id="A0A9N7NLJ2"/>
<keyword evidence="3 6" id="KW-1133">Transmembrane helix</keyword>
<dbReference type="PANTHER" id="PTHR31448">
    <property type="entry name" value="MYOSIN-BINDING PROTEIN 2"/>
    <property type="match status" value="1"/>
</dbReference>
<dbReference type="EMBL" id="CACSLK010027831">
    <property type="protein sequence ID" value="CAA0831239.1"/>
    <property type="molecule type" value="Genomic_DNA"/>
</dbReference>
<dbReference type="OrthoDB" id="1888939at2759"/>
<keyword evidence="5" id="KW-0175">Coiled coil</keyword>
<sequence>MAANRFATTLQKNTNKITLILVYAVLEWILIVLLLFNSLFSYLIIRFADYFGLKPPCPWCARIDRIFTHERGDNSVCAFHAEEISRLGYCASHRKLVESGSMCGNCLSEEFQVFSNYFSRFQNDEGLMVGESLRCACCGLGLDNTLYSSCMLLKTFSSWDVYECVGKENLITKARGIYDCDYSANSDAELCAGEKISQLDQNAEVTGIGGEENCFQWVPVDEMKELEAGEDEKENEVLEMDVGVQVENDHGKPNSVMEDKSVQAYIKEDSSQDISTHHLEFFLDYTGCKLVPVELIDSVTEDSEMIRNVQTEARELVKDGYDSKDCEVEVGENADDLNLVLDVDLNLETECTMLESMEMEEEMNSFVFHAKDSRLMMCEFQKSNNFPPDNFVSEDVKEVQEMDGSAGEMHYDIYPVRKTEESCEQTTKEAVAIEQLKSAIRDERETLEALYVELAEERSASEVAADQAMAMINRLQEEKAAIQMEAFQYQRMLEEQSEYDQEALELLNNLIVRREKEKQELEIELKACKQKVLDYETKEKMRVLRKCNGSTINGVSSGFCSNAEDCDRCVSSELHLDNFENERLSIIEQLQVLEEKLLTLDDNSEKQFIGDENAYFNRHHKNIRTGGWKEKFPTVNTKLGIEEEIYLVHERLDGLEADREFFKHCVNSLRKGEKGMELLQEIVQHLRDLQHTELYVRNYMKICDPL</sequence>
<evidence type="ECO:0000259" key="7">
    <source>
        <dbReference type="PROSITE" id="PS51775"/>
    </source>
</evidence>
<gene>
    <name evidence="8" type="ORF">SHERM_26619</name>
</gene>
<evidence type="ECO:0000256" key="3">
    <source>
        <dbReference type="ARBA" id="ARBA00022989"/>
    </source>
</evidence>
<evidence type="ECO:0000256" key="5">
    <source>
        <dbReference type="SAM" id="Coils"/>
    </source>
</evidence>
<evidence type="ECO:0000256" key="2">
    <source>
        <dbReference type="ARBA" id="ARBA00022692"/>
    </source>
</evidence>
<evidence type="ECO:0000256" key="1">
    <source>
        <dbReference type="ARBA" id="ARBA00004167"/>
    </source>
</evidence>
<dbReference type="Proteomes" id="UP001153555">
    <property type="component" value="Unassembled WGS sequence"/>
</dbReference>
<organism evidence="8 9">
    <name type="scientific">Striga hermonthica</name>
    <name type="common">Purple witchweed</name>
    <name type="synonym">Buchnera hermonthica</name>
    <dbReference type="NCBI Taxonomy" id="68872"/>
    <lineage>
        <taxon>Eukaryota</taxon>
        <taxon>Viridiplantae</taxon>
        <taxon>Streptophyta</taxon>
        <taxon>Embryophyta</taxon>
        <taxon>Tracheophyta</taxon>
        <taxon>Spermatophyta</taxon>
        <taxon>Magnoliopsida</taxon>
        <taxon>eudicotyledons</taxon>
        <taxon>Gunneridae</taxon>
        <taxon>Pentapetalae</taxon>
        <taxon>asterids</taxon>
        <taxon>lamiids</taxon>
        <taxon>Lamiales</taxon>
        <taxon>Orobanchaceae</taxon>
        <taxon>Buchnereae</taxon>
        <taxon>Striga</taxon>
    </lineage>
</organism>
<dbReference type="PANTHER" id="PTHR31448:SF3">
    <property type="entry name" value="MYOSIN-BINDING PROTEIN 2"/>
    <property type="match status" value="1"/>
</dbReference>
<proteinExistence type="predicted"/>
<dbReference type="GO" id="GO:0016020">
    <property type="term" value="C:membrane"/>
    <property type="evidence" value="ECO:0007669"/>
    <property type="project" value="UniProtKB-SubCell"/>
</dbReference>
<feature type="domain" description="GTD-binding" evidence="7">
    <location>
        <begin position="431"/>
        <end position="529"/>
    </location>
</feature>
<evidence type="ECO:0000256" key="4">
    <source>
        <dbReference type="ARBA" id="ARBA00023136"/>
    </source>
</evidence>
<comment type="caution">
    <text evidence="8">The sequence shown here is derived from an EMBL/GenBank/DDBJ whole genome shotgun (WGS) entry which is preliminary data.</text>
</comment>
<dbReference type="PROSITE" id="PS51775">
    <property type="entry name" value="GTD_BINDING"/>
    <property type="match status" value="1"/>
</dbReference>
<dbReference type="InterPro" id="IPR039306">
    <property type="entry name" value="MYOB"/>
</dbReference>
<reference evidence="8" key="1">
    <citation type="submission" date="2019-12" db="EMBL/GenBank/DDBJ databases">
        <authorList>
            <person name="Scholes J."/>
        </authorList>
    </citation>
    <scope>NUCLEOTIDE SEQUENCE</scope>
</reference>
<feature type="coiled-coil region" evidence="5">
    <location>
        <begin position="433"/>
        <end position="538"/>
    </location>
</feature>
<name>A0A9N7NLJ2_STRHE</name>
<keyword evidence="2 6" id="KW-0812">Transmembrane</keyword>